<keyword evidence="9 14" id="KW-0326">Glycosidase</keyword>
<dbReference type="InterPro" id="IPR022567">
    <property type="entry name" value="DUF3459"/>
</dbReference>
<dbReference type="InterPro" id="IPR017853">
    <property type="entry name" value="GH"/>
</dbReference>
<keyword evidence="8" id="KW-0119">Carbohydrate metabolism</keyword>
<feature type="binding site" evidence="16">
    <location>
        <begin position="388"/>
        <end position="393"/>
    </location>
    <ligand>
        <name>substrate</name>
    </ligand>
</feature>
<dbReference type="Proteomes" id="UP001149140">
    <property type="component" value="Unassembled WGS sequence"/>
</dbReference>
<organism evidence="19 20">
    <name type="scientific">Solirubrobacter ginsenosidimutans</name>
    <dbReference type="NCBI Taxonomy" id="490573"/>
    <lineage>
        <taxon>Bacteria</taxon>
        <taxon>Bacillati</taxon>
        <taxon>Actinomycetota</taxon>
        <taxon>Thermoleophilia</taxon>
        <taxon>Solirubrobacterales</taxon>
        <taxon>Solirubrobacteraceae</taxon>
        <taxon>Solirubrobacter</taxon>
    </lineage>
</organism>
<dbReference type="GO" id="GO:0005737">
    <property type="term" value="C:cytoplasm"/>
    <property type="evidence" value="ECO:0007669"/>
    <property type="project" value="UniProtKB-SubCell"/>
</dbReference>
<feature type="binding site" evidence="16">
    <location>
        <begin position="260"/>
        <end position="265"/>
    </location>
    <ligand>
        <name>substrate</name>
    </ligand>
</feature>
<dbReference type="Gene3D" id="2.60.40.10">
    <property type="entry name" value="Immunoglobulins"/>
    <property type="match status" value="1"/>
</dbReference>
<evidence type="ECO:0000313" key="19">
    <source>
        <dbReference type="EMBL" id="MDA0166190.1"/>
    </source>
</evidence>
<evidence type="ECO:0000259" key="18">
    <source>
        <dbReference type="SMART" id="SM00642"/>
    </source>
</evidence>
<evidence type="ECO:0000256" key="2">
    <source>
        <dbReference type="ARBA" id="ARBA00005199"/>
    </source>
</evidence>
<comment type="catalytic activity">
    <reaction evidence="12 14">
        <text>hydrolysis of (1-&gt;4)-alpha-D-glucosidic linkage in 4-alpha-D-[(1-&gt;4)-alpha-D-glucanosyl]n trehalose to yield trehalose and (1-&gt;4)-alpha-D-glucan.</text>
        <dbReference type="EC" id="3.2.1.141"/>
    </reaction>
</comment>
<feature type="binding site" evidence="16">
    <location>
        <begin position="320"/>
        <end position="324"/>
    </location>
    <ligand>
        <name>substrate</name>
    </ligand>
</feature>
<evidence type="ECO:0000256" key="11">
    <source>
        <dbReference type="ARBA" id="ARBA00033284"/>
    </source>
</evidence>
<evidence type="ECO:0000256" key="7">
    <source>
        <dbReference type="ARBA" id="ARBA00022801"/>
    </source>
</evidence>
<dbReference type="AlphaFoldDB" id="A0A9X3N365"/>
<evidence type="ECO:0000256" key="8">
    <source>
        <dbReference type="ARBA" id="ARBA00023277"/>
    </source>
</evidence>
<evidence type="ECO:0000256" key="5">
    <source>
        <dbReference type="ARBA" id="ARBA00015938"/>
    </source>
</evidence>
<feature type="active site" description="Nucleophile" evidence="15">
    <location>
        <position position="262"/>
    </location>
</feature>
<dbReference type="InterPro" id="IPR014756">
    <property type="entry name" value="Ig_E-set"/>
</dbReference>
<dbReference type="NCBIfam" id="TIGR02402">
    <property type="entry name" value="trehalose_TreZ"/>
    <property type="match status" value="1"/>
</dbReference>
<dbReference type="CDD" id="cd11325">
    <property type="entry name" value="AmyAc_GTHase"/>
    <property type="match status" value="1"/>
</dbReference>
<evidence type="ECO:0000256" key="4">
    <source>
        <dbReference type="ARBA" id="ARBA00012268"/>
    </source>
</evidence>
<evidence type="ECO:0000313" key="20">
    <source>
        <dbReference type="Proteomes" id="UP001149140"/>
    </source>
</evidence>
<dbReference type="PANTHER" id="PTHR43651:SF11">
    <property type="entry name" value="MALTO-OLIGOSYLTREHALOSE TREHALOHYDROLASE"/>
    <property type="match status" value="1"/>
</dbReference>
<dbReference type="EMBL" id="JAPDOD010000060">
    <property type="protein sequence ID" value="MDA0166190.1"/>
    <property type="molecule type" value="Genomic_DNA"/>
</dbReference>
<comment type="pathway">
    <text evidence="2 14">Glycan biosynthesis; trehalose biosynthesis.</text>
</comment>
<dbReference type="InterPro" id="IPR044901">
    <property type="entry name" value="Trehalose_TreZ_E-set_sf"/>
</dbReference>
<dbReference type="PANTHER" id="PTHR43651">
    <property type="entry name" value="1,4-ALPHA-GLUCAN-BRANCHING ENZYME"/>
    <property type="match status" value="1"/>
</dbReference>
<protein>
    <recommendedName>
        <fullName evidence="5 13">Malto-oligosyltrehalose trehalohydrolase</fullName>
        <shortName evidence="14">MTHase</shortName>
        <ecNumber evidence="4 13">3.2.1.141</ecNumber>
    </recommendedName>
    <alternativeName>
        <fullName evidence="11 14">4-alpha-D-((1-&gt;4)-alpha-D-glucano)trehalose trehalohydrolase</fullName>
    </alternativeName>
    <alternativeName>
        <fullName evidence="10 14">Maltooligosyl trehalose trehalohydrolase</fullName>
    </alternativeName>
</protein>
<dbReference type="SMART" id="SM00642">
    <property type="entry name" value="Aamy"/>
    <property type="match status" value="1"/>
</dbReference>
<name>A0A9X3N365_9ACTN</name>
<dbReference type="SUPFAM" id="SSF81296">
    <property type="entry name" value="E set domains"/>
    <property type="match status" value="1"/>
</dbReference>
<feature type="site" description="Transition state stabilizer" evidence="17">
    <location>
        <position position="389"/>
    </location>
</feature>
<dbReference type="EC" id="3.2.1.141" evidence="4 13"/>
<dbReference type="CDD" id="cd02853">
    <property type="entry name" value="E_set_MTHase_like_N"/>
    <property type="match status" value="1"/>
</dbReference>
<keyword evidence="6" id="KW-0963">Cytoplasm</keyword>
<dbReference type="RefSeq" id="WP_270045448.1">
    <property type="nucleotide sequence ID" value="NZ_JAPDOD010000060.1"/>
</dbReference>
<evidence type="ECO:0000256" key="13">
    <source>
        <dbReference type="NCBIfam" id="TIGR02402"/>
    </source>
</evidence>
<dbReference type="SUPFAM" id="SSF51445">
    <property type="entry name" value="(Trans)glycosidases"/>
    <property type="match status" value="1"/>
</dbReference>
<dbReference type="InterPro" id="IPR006047">
    <property type="entry name" value="GH13_cat_dom"/>
</dbReference>
<dbReference type="Gene3D" id="3.20.20.80">
    <property type="entry name" value="Glycosidases"/>
    <property type="match status" value="1"/>
</dbReference>
<keyword evidence="20" id="KW-1185">Reference proteome</keyword>
<dbReference type="Gene3D" id="1.10.10.760">
    <property type="entry name" value="E-set domains of sugar-utilizing enzymes"/>
    <property type="match status" value="1"/>
</dbReference>
<evidence type="ECO:0000256" key="10">
    <source>
        <dbReference type="ARBA" id="ARBA00032057"/>
    </source>
</evidence>
<reference evidence="19" key="1">
    <citation type="submission" date="2022-10" db="EMBL/GenBank/DDBJ databases">
        <title>The WGS of Solirubrobacter ginsenosidimutans DSM 21036.</title>
        <authorList>
            <person name="Jiang Z."/>
        </authorList>
    </citation>
    <scope>NUCLEOTIDE SEQUENCE</scope>
    <source>
        <strain evidence="19">DSM 21036</strain>
    </source>
</reference>
<dbReference type="PIRSF" id="PIRSF006337">
    <property type="entry name" value="Trehalose_TreZ"/>
    <property type="match status" value="1"/>
</dbReference>
<comment type="caution">
    <text evidence="19">The sequence shown here is derived from an EMBL/GenBank/DDBJ whole genome shotgun (WGS) entry which is preliminary data.</text>
</comment>
<dbReference type="Pfam" id="PF00128">
    <property type="entry name" value="Alpha-amylase"/>
    <property type="match status" value="1"/>
</dbReference>
<dbReference type="InterPro" id="IPR012768">
    <property type="entry name" value="Trehalose_TreZ"/>
</dbReference>
<dbReference type="GO" id="GO:0033942">
    <property type="term" value="F:4-alpha-D-(1-&gt;4)-alpha-D-glucanotrehalose trehalohydrolase activity"/>
    <property type="evidence" value="ECO:0007669"/>
    <property type="project" value="UniProtKB-EC"/>
</dbReference>
<dbReference type="InterPro" id="IPR013783">
    <property type="entry name" value="Ig-like_fold"/>
</dbReference>
<dbReference type="Pfam" id="PF11941">
    <property type="entry name" value="DUF3459"/>
    <property type="match status" value="1"/>
</dbReference>
<accession>A0A9X3N365</accession>
<feature type="domain" description="Glycosyl hydrolase family 13 catalytic" evidence="18">
    <location>
        <begin position="90"/>
        <end position="452"/>
    </location>
</feature>
<evidence type="ECO:0000256" key="9">
    <source>
        <dbReference type="ARBA" id="ARBA00023295"/>
    </source>
</evidence>
<evidence type="ECO:0000256" key="1">
    <source>
        <dbReference type="ARBA" id="ARBA00004496"/>
    </source>
</evidence>
<evidence type="ECO:0000256" key="12">
    <source>
        <dbReference type="ARBA" id="ARBA00034013"/>
    </source>
</evidence>
<evidence type="ECO:0000256" key="14">
    <source>
        <dbReference type="PIRNR" id="PIRNR006337"/>
    </source>
</evidence>
<evidence type="ECO:0000256" key="15">
    <source>
        <dbReference type="PIRSR" id="PIRSR006337-1"/>
    </source>
</evidence>
<comment type="subcellular location">
    <subcellularLocation>
        <location evidence="1 15">Cytoplasm</location>
    </subcellularLocation>
</comment>
<dbReference type="GO" id="GO:0005992">
    <property type="term" value="P:trehalose biosynthetic process"/>
    <property type="evidence" value="ECO:0007669"/>
    <property type="project" value="UniProtKB-UniRule"/>
</dbReference>
<feature type="active site" description="Proton donor" evidence="15">
    <location>
        <position position="295"/>
    </location>
</feature>
<evidence type="ECO:0000256" key="16">
    <source>
        <dbReference type="PIRSR" id="PIRSR006337-2"/>
    </source>
</evidence>
<evidence type="ECO:0000256" key="6">
    <source>
        <dbReference type="ARBA" id="ARBA00022490"/>
    </source>
</evidence>
<evidence type="ECO:0000256" key="17">
    <source>
        <dbReference type="PIRSR" id="PIRSR006337-3"/>
    </source>
</evidence>
<evidence type="ECO:0000256" key="3">
    <source>
        <dbReference type="ARBA" id="ARBA00008061"/>
    </source>
</evidence>
<comment type="similarity">
    <text evidence="3 14">Belongs to the glycosyl hydrolase 13 family.</text>
</comment>
<gene>
    <name evidence="19" type="primary">treZ</name>
    <name evidence="19" type="ORF">OM076_38350</name>
</gene>
<keyword evidence="7 14" id="KW-0378">Hydrolase</keyword>
<proteinExistence type="inferred from homology"/>
<sequence>MPAYPFERPLGAFPQRNGRTEFRVWAPNPETIALRLNGSDHALEPAGFDIFEATVDAQAGDDYAFVLDGVELPDPCSRWQPQGLRGPSRVVDPHTFEWTDGGFRPPGLADSIIYELHVGTFSPEGTFAGAIGYLAPLAELGITTIELMPVAEFPGERGWGYDGVYQSATQSSYGGPLELQKLVDAAHALGLAVILDVVHNHVGASGTKALLAYGPYFTDKHHTPWGAGLNVDDEQCDAVREWVCQSAEGWVRDFHIDGLRLDAIHAIVDSSPEHLVAEIARRVHAARPGALVIAESGLNDPRVMRVPELGGHGCDAAWADDFHHALRTLLTGDTDGWYAEFDSLALLAKAFKRPHVHDGTYSAFRKRRFGASAADVPPERFVVFSADHDQIGNRALGDRLPVETRALAAFCTLLSPFTPMLFQGEEYGERAPFQFFSDHIDPEIADATREGRRREFASFAEFSGEEVPDPQDVATFERSKLTRTGEPDGMLELHANLIRARRELVPPGDVDDVTFDERQGWLAVRRGEYTLLANFGRAAVHVPRERAEEVILATHEPTVEPGFVVLAGLSGALVR</sequence>